<evidence type="ECO:0000256" key="4">
    <source>
        <dbReference type="ARBA" id="ARBA00022968"/>
    </source>
</evidence>
<comment type="caution">
    <text evidence="7">The sequence shown here is derived from an EMBL/GenBank/DDBJ whole genome shotgun (WGS) entry which is preliminary data.</text>
</comment>
<dbReference type="PANTHER" id="PTHR11062">
    <property type="entry name" value="EXOSTOSIN HEPARAN SULFATE GLYCOSYLTRANSFERASE -RELATED"/>
    <property type="match status" value="1"/>
</dbReference>
<evidence type="ECO:0000256" key="5">
    <source>
        <dbReference type="ARBA" id="ARBA00023034"/>
    </source>
</evidence>
<name>A0AAV8UDR2_9ROSI</name>
<dbReference type="Proteomes" id="UP001159364">
    <property type="component" value="Linkage Group LG08"/>
</dbReference>
<evidence type="ECO:0000256" key="1">
    <source>
        <dbReference type="ARBA" id="ARBA00004323"/>
    </source>
</evidence>
<dbReference type="PANTHER" id="PTHR11062:SF217">
    <property type="entry name" value="EXOSTOSIN FAMILY PROTEIN"/>
    <property type="match status" value="1"/>
</dbReference>
<reference evidence="7 8" key="1">
    <citation type="submission" date="2021-09" db="EMBL/GenBank/DDBJ databases">
        <title>Genomic insights and catalytic innovation underlie evolution of tropane alkaloids biosynthesis.</title>
        <authorList>
            <person name="Wang Y.-J."/>
            <person name="Tian T."/>
            <person name="Huang J.-P."/>
            <person name="Huang S.-X."/>
        </authorList>
    </citation>
    <scope>NUCLEOTIDE SEQUENCE [LARGE SCALE GENOMIC DNA]</scope>
    <source>
        <strain evidence="7">KIB-2018</strain>
        <tissue evidence="7">Leaf</tissue>
    </source>
</reference>
<dbReference type="InterPro" id="IPR040911">
    <property type="entry name" value="Exostosin_GT47"/>
</dbReference>
<sequence length="446" mass="52298">MRQVCRTYSTALTSLALVSFLSLTKVSNLWPWRASIRVSNDEVTWLDTPNSTTVRDERYDDSEKLKKHESTLAMARALIREATLGHNCNSSARDENDLDVPHGDIYWNPCAFRRSYLLMEKLFKIFVYQDGEPPLFHNGPCKYLFSMEGLFFTFMETNTQFRTYDPDEAQVYFLPFSITIIRTLLYDQINKDKGCFKHIIVDYIRTISHKYPFWNRNHGADHFMLSCHNWAPWVTWYVPELFHNSIRVLCNANTSERFNPKKDASFPEINLKKGEIKGLTGGLPLANRTILAFFAGQLHGKIRPILFEHWKQKDRDVQVYDKLPEGLDYDEMMKKSKFCICPSGHEVASPRVVEAIYAECIPVLISQNYIIPFSDVLKWDSFSIQVSINELPNLKKILLEIPQHRYLKMQERVKQVQHHFVINDPPKRLDVFHMILHSIWLRRLNV</sequence>
<dbReference type="AlphaFoldDB" id="A0AAV8UDR2"/>
<keyword evidence="4" id="KW-0812">Transmembrane</keyword>
<dbReference type="GO" id="GO:0016757">
    <property type="term" value="F:glycosyltransferase activity"/>
    <property type="evidence" value="ECO:0007669"/>
    <property type="project" value="UniProtKB-KW"/>
</dbReference>
<evidence type="ECO:0000313" key="7">
    <source>
        <dbReference type="EMBL" id="KAJ8899442.1"/>
    </source>
</evidence>
<comment type="similarity">
    <text evidence="2">Belongs to the glycosyltransferase 47 family.</text>
</comment>
<accession>A0AAV8UDR2</accession>
<organism evidence="7 8">
    <name type="scientific">Erythroxylum novogranatense</name>
    <dbReference type="NCBI Taxonomy" id="1862640"/>
    <lineage>
        <taxon>Eukaryota</taxon>
        <taxon>Viridiplantae</taxon>
        <taxon>Streptophyta</taxon>
        <taxon>Embryophyta</taxon>
        <taxon>Tracheophyta</taxon>
        <taxon>Spermatophyta</taxon>
        <taxon>Magnoliopsida</taxon>
        <taxon>eudicotyledons</taxon>
        <taxon>Gunneridae</taxon>
        <taxon>Pentapetalae</taxon>
        <taxon>rosids</taxon>
        <taxon>fabids</taxon>
        <taxon>Malpighiales</taxon>
        <taxon>Erythroxylaceae</taxon>
        <taxon>Erythroxylum</taxon>
    </lineage>
</organism>
<evidence type="ECO:0000256" key="2">
    <source>
        <dbReference type="ARBA" id="ARBA00010271"/>
    </source>
</evidence>
<keyword evidence="3" id="KW-0808">Transferase</keyword>
<dbReference type="GO" id="GO:0000139">
    <property type="term" value="C:Golgi membrane"/>
    <property type="evidence" value="ECO:0007669"/>
    <property type="project" value="UniProtKB-SubCell"/>
</dbReference>
<keyword evidence="4" id="KW-0735">Signal-anchor</keyword>
<keyword evidence="5" id="KW-0333">Golgi apparatus</keyword>
<gene>
    <name evidence="7" type="ORF">K2173_018416</name>
</gene>
<comment type="subcellular location">
    <subcellularLocation>
        <location evidence="1">Golgi apparatus membrane</location>
        <topology evidence="1">Single-pass type II membrane protein</topology>
    </subcellularLocation>
</comment>
<keyword evidence="3" id="KW-0328">Glycosyltransferase</keyword>
<proteinExistence type="inferred from homology"/>
<evidence type="ECO:0000259" key="6">
    <source>
        <dbReference type="Pfam" id="PF03016"/>
    </source>
</evidence>
<evidence type="ECO:0000256" key="3">
    <source>
        <dbReference type="ARBA" id="ARBA00022676"/>
    </source>
</evidence>
<keyword evidence="8" id="KW-1185">Reference proteome</keyword>
<dbReference type="InterPro" id="IPR004263">
    <property type="entry name" value="Exostosin"/>
</dbReference>
<evidence type="ECO:0000313" key="8">
    <source>
        <dbReference type="Proteomes" id="UP001159364"/>
    </source>
</evidence>
<protein>
    <recommendedName>
        <fullName evidence="6">Exostosin GT47 domain-containing protein</fullName>
    </recommendedName>
</protein>
<feature type="domain" description="Exostosin GT47" evidence="6">
    <location>
        <begin position="120"/>
        <end position="398"/>
    </location>
</feature>
<dbReference type="EMBL" id="JAIWQS010000008">
    <property type="protein sequence ID" value="KAJ8899442.1"/>
    <property type="molecule type" value="Genomic_DNA"/>
</dbReference>
<dbReference type="Pfam" id="PF03016">
    <property type="entry name" value="Exostosin_GT47"/>
    <property type="match status" value="1"/>
</dbReference>